<comment type="function">
    <text evidence="1">Involved in mRNA export coupled transcription activation by association with both the TREX-2 and the SAGA complexes. The transcription regulatory histone acetylation (HAT) complex SAGA is a multiprotein complex that activates transcription by remodeling chromatin and mediating histone acetylation and deubiquitination. Within the SAGA complex, participates to a subcomplex that specifically deubiquitinates histones. The SAGA complex is recruited to specific gene promoters by activators, where it is required for transcription. The TREX-2 complex functions in docking export-competent ribonucleoprotein particles (mRNPs) to the nuclear entrance of the nuclear pore complex (nuclear basket). TREX-2 participates in mRNA export and accurate chromatin positioning in the nucleus by tethering genes to the nuclear periphery.</text>
</comment>
<reference evidence="2 4" key="1">
    <citation type="submission" date="2014-11" db="EMBL/GenBank/DDBJ databases">
        <title>Genetic blueprint of the zoonotic pathogen Toxocara canis.</title>
        <authorList>
            <person name="Zhu X.-Q."/>
            <person name="Korhonen P.K."/>
            <person name="Cai H."/>
            <person name="Young N.D."/>
            <person name="Nejsum P."/>
            <person name="von Samson-Himmelstjerna G."/>
            <person name="Boag P.R."/>
            <person name="Tan P."/>
            <person name="Li Q."/>
            <person name="Min J."/>
            <person name="Yang Y."/>
            <person name="Wang X."/>
            <person name="Fang X."/>
            <person name="Hall R.S."/>
            <person name="Hofmann A."/>
            <person name="Sternberg P.W."/>
            <person name="Jex A.R."/>
            <person name="Gasser R.B."/>
        </authorList>
    </citation>
    <scope>NUCLEOTIDE SEQUENCE [LARGE SCALE GENOMIC DNA]</scope>
    <source>
        <strain evidence="2">PN_DK_2014</strain>
    </source>
</reference>
<keyword evidence="1" id="KW-0811">Translocation</keyword>
<evidence type="ECO:0000313" key="4">
    <source>
        <dbReference type="Proteomes" id="UP000031036"/>
    </source>
</evidence>
<dbReference type="OMA" id="RLMCRNI"/>
<dbReference type="GO" id="GO:0006325">
    <property type="term" value="P:chromatin organization"/>
    <property type="evidence" value="ECO:0007669"/>
    <property type="project" value="UniProtKB-KW"/>
</dbReference>
<reference evidence="3" key="2">
    <citation type="submission" date="2018-11" db="EMBL/GenBank/DDBJ databases">
        <authorList>
            <consortium name="Pathogen Informatics"/>
        </authorList>
    </citation>
    <scope>NUCLEOTIDE SEQUENCE [LARGE SCALE GENOMIC DNA]</scope>
</reference>
<dbReference type="Pfam" id="PF10163">
    <property type="entry name" value="EnY2"/>
    <property type="match status" value="1"/>
</dbReference>
<keyword evidence="1" id="KW-0156">Chromatin regulator</keyword>
<evidence type="ECO:0000313" key="3">
    <source>
        <dbReference type="EMBL" id="VDM47856.1"/>
    </source>
</evidence>
<keyword evidence="1" id="KW-0653">Protein transport</keyword>
<comment type="similarity">
    <text evidence="1">Belongs to the ENY2 family.</text>
</comment>
<dbReference type="Gene3D" id="1.10.246.140">
    <property type="match status" value="1"/>
</dbReference>
<dbReference type="InterPro" id="IPR018783">
    <property type="entry name" value="TF_ENY2"/>
</dbReference>
<evidence type="ECO:0000256" key="1">
    <source>
        <dbReference type="HAMAP-Rule" id="MF_03046"/>
    </source>
</evidence>
<dbReference type="HAMAP" id="MF_03046">
    <property type="entry name" value="ENY2_Sus1"/>
    <property type="match status" value="1"/>
</dbReference>
<dbReference type="AlphaFoldDB" id="A0A0B2UN68"/>
<comment type="subunit">
    <text evidence="1">Component of the nuclear pore complex (NPC)-associated TREX-2 complex (transcription and export complex 2). Component of the SAGA transcription coactivator-HAT complex. Within the SAGA complex, participates to a subcomplex of SAGA called the DUB module (deubiquitination module).</text>
</comment>
<dbReference type="GO" id="GO:0000124">
    <property type="term" value="C:SAGA complex"/>
    <property type="evidence" value="ECO:0007669"/>
    <property type="project" value="UniProtKB-UniRule"/>
</dbReference>
<dbReference type="STRING" id="6265.A0A0B2UN68"/>
<name>A0A0B2UN68_TOXCA</name>
<dbReference type="GO" id="GO:0015031">
    <property type="term" value="P:protein transport"/>
    <property type="evidence" value="ECO:0007669"/>
    <property type="project" value="UniProtKB-KW"/>
</dbReference>
<keyword evidence="1" id="KW-0813">Transport</keyword>
<dbReference type="GO" id="GO:0005643">
    <property type="term" value="C:nuclear pore"/>
    <property type="evidence" value="ECO:0007669"/>
    <property type="project" value="UniProtKB-UniRule"/>
</dbReference>
<dbReference type="GO" id="GO:0006406">
    <property type="term" value="P:mRNA export from nucleus"/>
    <property type="evidence" value="ECO:0007669"/>
    <property type="project" value="UniProtKB-UniRule"/>
</dbReference>
<sequence length="101" mass="11529">MSTSGQPVTKAALERRFIESGEGDRMKELLLQRLRETGWVEEVENMCRNVIQTKGIEQVTLEEVVAEVKGQARRAVPDEVKRELMQNIRTFLQQESGIADL</sequence>
<dbReference type="EMBL" id="JPKZ01022849">
    <property type="protein sequence ID" value="KHN70788.1"/>
    <property type="molecule type" value="Genomic_DNA"/>
</dbReference>
<dbReference type="InterPro" id="IPR038212">
    <property type="entry name" value="TF_EnY2_sf"/>
</dbReference>
<keyword evidence="1" id="KW-0805">Transcription regulation</keyword>
<dbReference type="GO" id="GO:0006368">
    <property type="term" value="P:transcription elongation by RNA polymerase II"/>
    <property type="evidence" value="ECO:0007669"/>
    <property type="project" value="UniProtKB-UniRule"/>
</dbReference>
<dbReference type="PANTHER" id="PTHR12514">
    <property type="entry name" value="ENHANCER OF YELLOW 2 TRANSCRIPTION FACTOR"/>
    <property type="match status" value="1"/>
</dbReference>
<keyword evidence="1" id="KW-0539">Nucleus</keyword>
<protein>
    <recommendedName>
        <fullName evidence="1">Transcription and mRNA export factor ENY2</fullName>
    </recommendedName>
    <alternativeName>
        <fullName evidence="1">Enhancer of yellow 2 transcription factor homolog</fullName>
    </alternativeName>
</protein>
<dbReference type="Proteomes" id="UP000031036">
    <property type="component" value="Unassembled WGS sequence"/>
</dbReference>
<dbReference type="GO" id="GO:0071819">
    <property type="term" value="C:DUBm complex"/>
    <property type="evidence" value="ECO:0007669"/>
    <property type="project" value="UniProtKB-UniRule"/>
</dbReference>
<comment type="subcellular location">
    <subcellularLocation>
        <location evidence="1">Nucleus</location>
        <location evidence="1">Nucleoplasm</location>
    </subcellularLocation>
</comment>
<organism evidence="2 4">
    <name type="scientific">Toxocara canis</name>
    <name type="common">Canine roundworm</name>
    <dbReference type="NCBI Taxonomy" id="6265"/>
    <lineage>
        <taxon>Eukaryota</taxon>
        <taxon>Metazoa</taxon>
        <taxon>Ecdysozoa</taxon>
        <taxon>Nematoda</taxon>
        <taxon>Chromadorea</taxon>
        <taxon>Rhabditida</taxon>
        <taxon>Spirurina</taxon>
        <taxon>Ascaridomorpha</taxon>
        <taxon>Ascaridoidea</taxon>
        <taxon>Toxocaridae</taxon>
        <taxon>Toxocara</taxon>
    </lineage>
</organism>
<keyword evidence="1" id="KW-0804">Transcription</keyword>
<keyword evidence="4" id="KW-1185">Reference proteome</keyword>
<keyword evidence="1" id="KW-0509">mRNA transport</keyword>
<evidence type="ECO:0000313" key="2">
    <source>
        <dbReference type="EMBL" id="KHN70788.1"/>
    </source>
</evidence>
<dbReference type="OrthoDB" id="6221744at2759"/>
<keyword evidence="1" id="KW-0010">Activator</keyword>
<proteinExistence type="inferred from homology"/>
<dbReference type="GO" id="GO:0003713">
    <property type="term" value="F:transcription coactivator activity"/>
    <property type="evidence" value="ECO:0007669"/>
    <property type="project" value="UniProtKB-UniRule"/>
</dbReference>
<dbReference type="GO" id="GO:0070390">
    <property type="term" value="C:transcription export complex 2"/>
    <property type="evidence" value="ECO:0007669"/>
    <property type="project" value="UniProtKB-UniRule"/>
</dbReference>
<gene>
    <name evidence="2" type="primary">Eny2</name>
    <name evidence="2" type="ORF">Tcan_18933</name>
    <name evidence="3" type="ORF">TCNE_LOCUS16535</name>
</gene>
<accession>A0A0B2UN68</accession>
<dbReference type="GO" id="GO:0005654">
    <property type="term" value="C:nucleoplasm"/>
    <property type="evidence" value="ECO:0007669"/>
    <property type="project" value="UniProtKB-SubCell"/>
</dbReference>
<dbReference type="EMBL" id="UYWY01023680">
    <property type="protein sequence ID" value="VDM47856.1"/>
    <property type="molecule type" value="Genomic_DNA"/>
</dbReference>